<dbReference type="EMBL" id="BDOR01000025">
    <property type="protein sequence ID" value="GBF03271.1"/>
    <property type="molecule type" value="Genomic_DNA"/>
</dbReference>
<dbReference type="HAMAP" id="MF_01161">
    <property type="entry name" value="tRNA_Ile_lys_synt"/>
    <property type="match status" value="1"/>
</dbReference>
<gene>
    <name evidence="8 12" type="primary">tilS</name>
    <name evidence="11" type="synonym">mesJ</name>
    <name evidence="12" type="ORF">EUZ87_02355</name>
    <name evidence="10" type="ORF">LP667_02265</name>
    <name evidence="11" type="ORF">LPPLD21_02826</name>
</gene>
<dbReference type="Proteomes" id="UP000236162">
    <property type="component" value="Unassembled WGS sequence"/>
</dbReference>
<evidence type="ECO:0000313" key="10">
    <source>
        <dbReference type="EMBL" id="AYJ37733.1"/>
    </source>
</evidence>
<evidence type="ECO:0000256" key="6">
    <source>
        <dbReference type="ARBA" id="ARBA00022840"/>
    </source>
</evidence>
<evidence type="ECO:0000313" key="11">
    <source>
        <dbReference type="EMBL" id="GBF03271.1"/>
    </source>
</evidence>
<reference evidence="11 13" key="1">
    <citation type="submission" date="2017-04" db="EMBL/GenBank/DDBJ databases">
        <title>In vitro and in silico characterization of Lactobacillus paraplantarum D2-1, a starter culture for soymilk fermentation.</title>
        <authorList>
            <person name="Endo A."/>
            <person name="Sasaki F."/>
            <person name="Maeno S."/>
            <person name="Kanesaki Y."/>
            <person name="Kubota E."/>
            <person name="Torres G.A."/>
            <person name="Tomita S."/>
            <person name="Nakagawa J."/>
        </authorList>
    </citation>
    <scope>NUCLEOTIDE SEQUENCE [LARGE SCALE GENOMIC DNA]</scope>
    <source>
        <strain evidence="11 13">D2-1</strain>
    </source>
</reference>
<comment type="catalytic activity">
    <reaction evidence="7 8">
        <text>cytidine(34) in tRNA(Ile2) + L-lysine + ATP = lysidine(34) in tRNA(Ile2) + AMP + diphosphate + H(+)</text>
        <dbReference type="Rhea" id="RHEA:43744"/>
        <dbReference type="Rhea" id="RHEA-COMP:10625"/>
        <dbReference type="Rhea" id="RHEA-COMP:10670"/>
        <dbReference type="ChEBI" id="CHEBI:15378"/>
        <dbReference type="ChEBI" id="CHEBI:30616"/>
        <dbReference type="ChEBI" id="CHEBI:32551"/>
        <dbReference type="ChEBI" id="CHEBI:33019"/>
        <dbReference type="ChEBI" id="CHEBI:82748"/>
        <dbReference type="ChEBI" id="CHEBI:83665"/>
        <dbReference type="ChEBI" id="CHEBI:456215"/>
        <dbReference type="EC" id="6.3.4.19"/>
    </reaction>
</comment>
<evidence type="ECO:0000256" key="2">
    <source>
        <dbReference type="ARBA" id="ARBA00022490"/>
    </source>
</evidence>
<evidence type="ECO:0000313" key="13">
    <source>
        <dbReference type="Proteomes" id="UP000236162"/>
    </source>
</evidence>
<organism evidence="12 15">
    <name type="scientific">Lactiplantibacillus paraplantarum</name>
    <dbReference type="NCBI Taxonomy" id="60520"/>
    <lineage>
        <taxon>Bacteria</taxon>
        <taxon>Bacillati</taxon>
        <taxon>Bacillota</taxon>
        <taxon>Bacilli</taxon>
        <taxon>Lactobacillales</taxon>
        <taxon>Lactobacillaceae</taxon>
        <taxon>Lactiplantibacillus</taxon>
    </lineage>
</organism>
<dbReference type="NCBIfam" id="TIGR02432">
    <property type="entry name" value="lysidine_TilS_N"/>
    <property type="match status" value="1"/>
</dbReference>
<dbReference type="EMBL" id="CP032744">
    <property type="protein sequence ID" value="AYJ37733.1"/>
    <property type="molecule type" value="Genomic_DNA"/>
</dbReference>
<evidence type="ECO:0000256" key="3">
    <source>
        <dbReference type="ARBA" id="ARBA00022598"/>
    </source>
</evidence>
<dbReference type="RefSeq" id="WP_021732312.1">
    <property type="nucleotide sequence ID" value="NZ_AVAI01000143.1"/>
</dbReference>
<dbReference type="Proteomes" id="UP000277896">
    <property type="component" value="Chromosome"/>
</dbReference>
<evidence type="ECO:0000313" key="14">
    <source>
        <dbReference type="Proteomes" id="UP000277896"/>
    </source>
</evidence>
<dbReference type="Gene3D" id="3.40.50.620">
    <property type="entry name" value="HUPs"/>
    <property type="match status" value="1"/>
</dbReference>
<comment type="caution">
    <text evidence="8">Lacks conserved residue(s) required for the propagation of feature annotation.</text>
</comment>
<evidence type="ECO:0000313" key="15">
    <source>
        <dbReference type="Proteomes" id="UP000292648"/>
    </source>
</evidence>
<keyword evidence="13" id="KW-1185">Reference proteome</keyword>
<name>A0A2I9DFI6_9LACO</name>
<dbReference type="PANTHER" id="PTHR43033:SF1">
    <property type="entry name" value="TRNA(ILE)-LYSIDINE SYNTHASE-RELATED"/>
    <property type="match status" value="1"/>
</dbReference>
<keyword evidence="2 8" id="KW-0963">Cytoplasm</keyword>
<comment type="subcellular location">
    <subcellularLocation>
        <location evidence="1 8">Cytoplasm</location>
    </subcellularLocation>
</comment>
<dbReference type="GO" id="GO:0032267">
    <property type="term" value="F:tRNA(Ile)-lysidine synthase activity"/>
    <property type="evidence" value="ECO:0007669"/>
    <property type="project" value="UniProtKB-EC"/>
</dbReference>
<evidence type="ECO:0000256" key="8">
    <source>
        <dbReference type="HAMAP-Rule" id="MF_01161"/>
    </source>
</evidence>
<keyword evidence="6" id="KW-0067">ATP-binding</keyword>
<dbReference type="EC" id="6.3.4.19" evidence="8"/>
<dbReference type="Pfam" id="PF01171">
    <property type="entry name" value="ATP_bind_3"/>
    <property type="match status" value="1"/>
</dbReference>
<keyword evidence="5" id="KW-0547">Nucleotide-binding</keyword>
<dbReference type="Pfam" id="PF11734">
    <property type="entry name" value="TilS_C"/>
    <property type="match status" value="1"/>
</dbReference>
<dbReference type="GO" id="GO:0006400">
    <property type="term" value="P:tRNA modification"/>
    <property type="evidence" value="ECO:0007669"/>
    <property type="project" value="UniProtKB-UniRule"/>
</dbReference>
<keyword evidence="4 8" id="KW-0819">tRNA processing</keyword>
<evidence type="ECO:0000259" key="9">
    <source>
        <dbReference type="SMART" id="SM00977"/>
    </source>
</evidence>
<sequence length="448" mass="50766">MTPIQKFHRQLAAAKLLSPQQTVVVAVSTGVDSMVLLHLLQQLPMTERPQLVVAHVNHHLRDQSQAEADYLRRYCQQQHLKLVLADWVTAEHPQSGIEAAGRQFRYQFFANVMHDNQAAAVLTAHHANDQVETYIMKLARGGDIAQLTGIAASRPFATGQLVRPLLTWSKAQLRDYATEQHVVYFEDVTNQDVQLTRNRIRQRVVPELMTVNPQLLNHVADYQQQLATLLAAKAQMVTVLLSQVITSTGALLVSQWSTLPSQWQLAVFSTWLEKQTHQLFTESKLQPLVSWGQRQQPAASRLTLNATWELHRNAGIIEALPIKKRVKKLMPHEKIMVDLNQWQKITTTQTVGIFTQAPNVTSQPFWLTTTDWPLMWRPWQAGDRIALKGGGHQTVRRLLINQKVPVELRGQVLVLVNAQGNVLWVVGHKFSYRTAGTQTVFLALKHES</sequence>
<dbReference type="GO" id="GO:0005737">
    <property type="term" value="C:cytoplasm"/>
    <property type="evidence" value="ECO:0007669"/>
    <property type="project" value="UniProtKB-SubCell"/>
</dbReference>
<reference evidence="10 14" key="2">
    <citation type="submission" date="2018-10" db="EMBL/GenBank/DDBJ databases">
        <title>Genome seuquencing of Lactobacillus species.</title>
        <authorList>
            <person name="Baek C."/>
            <person name="Yi H."/>
        </authorList>
    </citation>
    <scope>NUCLEOTIDE SEQUENCE [LARGE SCALE GENOMIC DNA]</scope>
    <source>
        <strain evidence="10 14">DSM 10667</strain>
    </source>
</reference>
<dbReference type="SMART" id="SM00977">
    <property type="entry name" value="TilS_C"/>
    <property type="match status" value="1"/>
</dbReference>
<dbReference type="SUPFAM" id="SSF56037">
    <property type="entry name" value="PheT/TilS domain"/>
    <property type="match status" value="1"/>
</dbReference>
<comment type="function">
    <text evidence="8">Ligates lysine onto the cytidine present at position 34 of the AUA codon-specific tRNA(Ile) that contains the anticodon CAU, in an ATP-dependent manner. Cytidine is converted to lysidine, thus changing the amino acid specificity of the tRNA from methionine to isoleucine.</text>
</comment>
<dbReference type="EMBL" id="SEHH01000016">
    <property type="protein sequence ID" value="TBX51026.1"/>
    <property type="molecule type" value="Genomic_DNA"/>
</dbReference>
<dbReference type="AlphaFoldDB" id="A0A2I9DFI6"/>
<evidence type="ECO:0000256" key="7">
    <source>
        <dbReference type="ARBA" id="ARBA00048539"/>
    </source>
</evidence>
<feature type="domain" description="Lysidine-tRNA(Ile) synthetase C-terminal" evidence="9">
    <location>
        <begin position="374"/>
        <end position="444"/>
    </location>
</feature>
<evidence type="ECO:0000256" key="1">
    <source>
        <dbReference type="ARBA" id="ARBA00004496"/>
    </source>
</evidence>
<evidence type="ECO:0000313" key="12">
    <source>
        <dbReference type="EMBL" id="TBX51026.1"/>
    </source>
</evidence>
<dbReference type="InterPro" id="IPR011063">
    <property type="entry name" value="TilS/TtcA_N"/>
</dbReference>
<dbReference type="Proteomes" id="UP000292648">
    <property type="component" value="Unassembled WGS sequence"/>
</dbReference>
<evidence type="ECO:0000256" key="5">
    <source>
        <dbReference type="ARBA" id="ARBA00022741"/>
    </source>
</evidence>
<dbReference type="GO" id="GO:0005524">
    <property type="term" value="F:ATP binding"/>
    <property type="evidence" value="ECO:0007669"/>
    <property type="project" value="UniProtKB-KW"/>
</dbReference>
<dbReference type="InterPro" id="IPR014729">
    <property type="entry name" value="Rossmann-like_a/b/a_fold"/>
</dbReference>
<evidence type="ECO:0000256" key="4">
    <source>
        <dbReference type="ARBA" id="ARBA00022694"/>
    </source>
</evidence>
<accession>A0A2I9DFI6</accession>
<reference evidence="12 15" key="3">
    <citation type="submission" date="2019-01" db="EMBL/GenBank/DDBJ databases">
        <title>Draft genome sequence of Lactobacillus paraplantarum OSY-TC318, a Producer of the novel lantibiotic Paraplantaracin TC318.</title>
        <authorList>
            <person name="Hussein W.E."/>
            <person name="Huang E."/>
            <person name="Yousef A.E."/>
        </authorList>
    </citation>
    <scope>NUCLEOTIDE SEQUENCE [LARGE SCALE GENOMIC DNA]</scope>
    <source>
        <strain evidence="12 15">OSY-TC318</strain>
    </source>
</reference>
<dbReference type="InterPro" id="IPR012094">
    <property type="entry name" value="tRNA_Ile_lys_synt"/>
</dbReference>
<comment type="similarity">
    <text evidence="8">Belongs to the tRNA(Ile)-lysidine synthase family.</text>
</comment>
<dbReference type="NCBIfam" id="TIGR02433">
    <property type="entry name" value="lysidine_TilS_C"/>
    <property type="match status" value="1"/>
</dbReference>
<dbReference type="InterPro" id="IPR012796">
    <property type="entry name" value="Lysidine-tRNA-synth_C"/>
</dbReference>
<dbReference type="CDD" id="cd01992">
    <property type="entry name" value="TilS_N"/>
    <property type="match status" value="1"/>
</dbReference>
<dbReference type="InterPro" id="IPR012795">
    <property type="entry name" value="tRNA_Ile_lys_synt_N"/>
</dbReference>
<dbReference type="SUPFAM" id="SSF52402">
    <property type="entry name" value="Adenine nucleotide alpha hydrolases-like"/>
    <property type="match status" value="1"/>
</dbReference>
<dbReference type="PANTHER" id="PTHR43033">
    <property type="entry name" value="TRNA(ILE)-LYSIDINE SYNTHASE-RELATED"/>
    <property type="match status" value="1"/>
</dbReference>
<keyword evidence="3 8" id="KW-0436">Ligase</keyword>
<protein>
    <recommendedName>
        <fullName evidence="8">tRNA(Ile)-lysidine synthase</fullName>
        <ecNumber evidence="8">6.3.4.19</ecNumber>
    </recommendedName>
    <alternativeName>
        <fullName evidence="8">tRNA(Ile)-2-lysyl-cytidine synthase</fullName>
    </alternativeName>
    <alternativeName>
        <fullName evidence="8">tRNA(Ile)-lysidine synthetase</fullName>
    </alternativeName>
</protein>
<proteinExistence type="inferred from homology"/>